<evidence type="ECO:0000313" key="2">
    <source>
        <dbReference type="Proteomes" id="UP000198549"/>
    </source>
</evidence>
<sequence length="147" mass="15934">MKSKVLGVALTLFVVGAGIYGLNRWEQVESQRQAAVCLANQEHLKDLKTQARAMTAGLSVEGYAEAEKAEAGKLVRALDTARNEAEVNAVIDEHSAVIEAQIVAEDAEVKSKGDQPFLGQELKKQRITTDIKQELNRAEKAVADACD</sequence>
<reference evidence="1 2" key="1">
    <citation type="submission" date="2016-10" db="EMBL/GenBank/DDBJ databases">
        <authorList>
            <person name="de Groot N.N."/>
        </authorList>
    </citation>
    <scope>NUCLEOTIDE SEQUENCE [LARGE SCALE GENOMIC DNA]</scope>
    <source>
        <strain evidence="1 2">BS3776</strain>
    </source>
</reference>
<name>A0A1H0U2P8_PSERE</name>
<accession>A0A1H0U2P8</accession>
<gene>
    <name evidence="1" type="ORF">SAMN04490202_5088</name>
</gene>
<dbReference type="EMBL" id="LT629709">
    <property type="protein sequence ID" value="SDP60228.1"/>
    <property type="molecule type" value="Genomic_DNA"/>
</dbReference>
<proteinExistence type="predicted"/>
<dbReference type="RefSeq" id="WP_231977876.1">
    <property type="nucleotide sequence ID" value="NZ_LT629709.1"/>
</dbReference>
<organism evidence="1 2">
    <name type="scientific">Pseudomonas reinekei</name>
    <dbReference type="NCBI Taxonomy" id="395598"/>
    <lineage>
        <taxon>Bacteria</taxon>
        <taxon>Pseudomonadati</taxon>
        <taxon>Pseudomonadota</taxon>
        <taxon>Gammaproteobacteria</taxon>
        <taxon>Pseudomonadales</taxon>
        <taxon>Pseudomonadaceae</taxon>
        <taxon>Pseudomonas</taxon>
    </lineage>
</organism>
<dbReference type="AlphaFoldDB" id="A0A1H0U2P8"/>
<dbReference type="Proteomes" id="UP000198549">
    <property type="component" value="Chromosome I"/>
</dbReference>
<protein>
    <submittedName>
        <fullName evidence="1">Uncharacterized protein</fullName>
    </submittedName>
</protein>
<evidence type="ECO:0000313" key="1">
    <source>
        <dbReference type="EMBL" id="SDP60228.1"/>
    </source>
</evidence>